<protein>
    <recommendedName>
        <fullName evidence="8">Putative NAD(P)H nitroreductase</fullName>
        <ecNumber evidence="8">1.-.-.-</ecNumber>
    </recommendedName>
</protein>
<dbReference type="PANTHER" id="PTHR43821">
    <property type="entry name" value="NAD(P)H NITROREDUCTASE YDJA-RELATED"/>
    <property type="match status" value="1"/>
</dbReference>
<accession>A0ABU0UTT0</accession>
<dbReference type="PANTHER" id="PTHR43821:SF1">
    <property type="entry name" value="NAD(P)H NITROREDUCTASE YDJA-RELATED"/>
    <property type="match status" value="1"/>
</dbReference>
<dbReference type="Proteomes" id="UP001233360">
    <property type="component" value="Unassembled WGS sequence"/>
</dbReference>
<dbReference type="Gene3D" id="3.40.109.10">
    <property type="entry name" value="NADH Oxidase"/>
    <property type="match status" value="1"/>
</dbReference>
<keyword evidence="4 8" id="KW-0288">FMN</keyword>
<comment type="similarity">
    <text evidence="2 8">Belongs to the nitroreductase family.</text>
</comment>
<organism evidence="10 11">
    <name type="scientific">Acinetobacter baylyi</name>
    <dbReference type="NCBI Taxonomy" id="202950"/>
    <lineage>
        <taxon>Bacteria</taxon>
        <taxon>Pseudomonadati</taxon>
        <taxon>Pseudomonadota</taxon>
        <taxon>Gammaproteobacteria</taxon>
        <taxon>Moraxellales</taxon>
        <taxon>Moraxellaceae</taxon>
        <taxon>Acinetobacter</taxon>
    </lineage>
</organism>
<evidence type="ECO:0000256" key="6">
    <source>
        <dbReference type="ARBA" id="ARBA00023002"/>
    </source>
</evidence>
<dbReference type="InterPro" id="IPR026021">
    <property type="entry name" value="YdjA-like"/>
</dbReference>
<dbReference type="SUPFAM" id="SSF55469">
    <property type="entry name" value="FMN-dependent nitroreductase-like"/>
    <property type="match status" value="1"/>
</dbReference>
<gene>
    <name evidence="10" type="ORF">QE380_000883</name>
</gene>
<keyword evidence="6 8" id="KW-0560">Oxidoreductase</keyword>
<evidence type="ECO:0000256" key="3">
    <source>
        <dbReference type="ARBA" id="ARBA00022630"/>
    </source>
</evidence>
<reference evidence="10 11" key="1">
    <citation type="submission" date="2023-07" db="EMBL/GenBank/DDBJ databases">
        <title>Functional and genomic diversity of the sorghum phyllosphere microbiome.</title>
        <authorList>
            <person name="Shade A."/>
        </authorList>
    </citation>
    <scope>NUCLEOTIDE SEQUENCE [LARGE SCALE GENOMIC DNA]</scope>
    <source>
        <strain evidence="10 11">SORGH_AS_0887</strain>
    </source>
</reference>
<name>A0ABU0UTT0_ACIBI</name>
<evidence type="ECO:0000256" key="2">
    <source>
        <dbReference type="ARBA" id="ARBA00007118"/>
    </source>
</evidence>
<dbReference type="CDD" id="cd02135">
    <property type="entry name" value="YdjA-like"/>
    <property type="match status" value="1"/>
</dbReference>
<evidence type="ECO:0000256" key="1">
    <source>
        <dbReference type="ARBA" id="ARBA00001917"/>
    </source>
</evidence>
<dbReference type="InterPro" id="IPR000415">
    <property type="entry name" value="Nitroreductase-like"/>
</dbReference>
<keyword evidence="5 8" id="KW-0521">NADP</keyword>
<proteinExistence type="inferred from homology"/>
<evidence type="ECO:0000256" key="7">
    <source>
        <dbReference type="ARBA" id="ARBA00023027"/>
    </source>
</evidence>
<sequence>MPMPELDASLVHQVIYQRQSIGQLIEPAPSIQQLDQAFSAALTAPDHHRLKPTRFFVIGADQRAAFGEVLTGALKDLGETDPVQLDRVKHHPFRAPLLVVAATQLQDHPKVPFFEQILSTGAAIQNFLLSLQAQGFATMWRSGAVIESSWFKQHFGLNERDIISGIIYVGTAAKAIAPRTEIDLHNFVKQWSAQ</sequence>
<comment type="cofactor">
    <cofactor evidence="1 8">
        <name>FMN</name>
        <dbReference type="ChEBI" id="CHEBI:58210"/>
    </cofactor>
</comment>
<keyword evidence="7 8" id="KW-0520">NAD</keyword>
<keyword evidence="3 8" id="KW-0285">Flavoprotein</keyword>
<dbReference type="InterPro" id="IPR029479">
    <property type="entry name" value="Nitroreductase"/>
</dbReference>
<feature type="domain" description="Nitroreductase" evidence="9">
    <location>
        <begin position="17"/>
        <end position="170"/>
    </location>
</feature>
<evidence type="ECO:0000259" key="9">
    <source>
        <dbReference type="Pfam" id="PF00881"/>
    </source>
</evidence>
<evidence type="ECO:0000256" key="4">
    <source>
        <dbReference type="ARBA" id="ARBA00022643"/>
    </source>
</evidence>
<keyword evidence="11" id="KW-1185">Reference proteome</keyword>
<evidence type="ECO:0000256" key="5">
    <source>
        <dbReference type="ARBA" id="ARBA00022857"/>
    </source>
</evidence>
<dbReference type="EC" id="1.-.-.-" evidence="8"/>
<dbReference type="Pfam" id="PF00881">
    <property type="entry name" value="Nitroreductase"/>
    <property type="match status" value="1"/>
</dbReference>
<evidence type="ECO:0000313" key="10">
    <source>
        <dbReference type="EMBL" id="MDQ1207960.1"/>
    </source>
</evidence>
<evidence type="ECO:0000256" key="8">
    <source>
        <dbReference type="PIRNR" id="PIRNR000232"/>
    </source>
</evidence>
<dbReference type="PIRSF" id="PIRSF000232">
    <property type="entry name" value="YdjA"/>
    <property type="match status" value="1"/>
</dbReference>
<dbReference type="InterPro" id="IPR052530">
    <property type="entry name" value="NAD(P)H_nitroreductase"/>
</dbReference>
<comment type="caution">
    <text evidence="10">The sequence shown here is derived from an EMBL/GenBank/DDBJ whole genome shotgun (WGS) entry which is preliminary data.</text>
</comment>
<evidence type="ECO:0000313" key="11">
    <source>
        <dbReference type="Proteomes" id="UP001233360"/>
    </source>
</evidence>
<dbReference type="EMBL" id="JAUTBK010000002">
    <property type="protein sequence ID" value="MDQ1207960.1"/>
    <property type="molecule type" value="Genomic_DNA"/>
</dbReference>